<dbReference type="Proteomes" id="UP000813444">
    <property type="component" value="Unassembled WGS sequence"/>
</dbReference>
<keyword evidence="2" id="KW-1185">Reference proteome</keyword>
<evidence type="ECO:0000313" key="2">
    <source>
        <dbReference type="Proteomes" id="UP000813444"/>
    </source>
</evidence>
<dbReference type="EMBL" id="JAGPNK010000003">
    <property type="protein sequence ID" value="KAH7324719.1"/>
    <property type="molecule type" value="Genomic_DNA"/>
</dbReference>
<dbReference type="AlphaFoldDB" id="A0A8K0SZD9"/>
<accession>A0A8K0SZD9</accession>
<reference evidence="1" key="1">
    <citation type="journal article" date="2021" name="Nat. Commun.">
        <title>Genetic determinants of endophytism in the Arabidopsis root mycobiome.</title>
        <authorList>
            <person name="Mesny F."/>
            <person name="Miyauchi S."/>
            <person name="Thiergart T."/>
            <person name="Pickel B."/>
            <person name="Atanasova L."/>
            <person name="Karlsson M."/>
            <person name="Huettel B."/>
            <person name="Barry K.W."/>
            <person name="Haridas S."/>
            <person name="Chen C."/>
            <person name="Bauer D."/>
            <person name="Andreopoulos W."/>
            <person name="Pangilinan J."/>
            <person name="LaButti K."/>
            <person name="Riley R."/>
            <person name="Lipzen A."/>
            <person name="Clum A."/>
            <person name="Drula E."/>
            <person name="Henrissat B."/>
            <person name="Kohler A."/>
            <person name="Grigoriev I.V."/>
            <person name="Martin F.M."/>
            <person name="Hacquard S."/>
        </authorList>
    </citation>
    <scope>NUCLEOTIDE SEQUENCE</scope>
    <source>
        <strain evidence="1">MPI-CAGE-CH-0235</strain>
    </source>
</reference>
<comment type="caution">
    <text evidence="1">The sequence shown here is derived from an EMBL/GenBank/DDBJ whole genome shotgun (WGS) entry which is preliminary data.</text>
</comment>
<protein>
    <submittedName>
        <fullName evidence="1">Uncharacterized protein</fullName>
    </submittedName>
</protein>
<sequence length="209" mass="24508">MNIENDAHDGMATKMPKRRLTYLKLGDESFPVLWVHVSTKRELGEALNLKNNKLDIAYVFNKLLLYEYIEDFPGQFGTSEFMPDDAPTHRAHMLFGLTQRLWLLQRIQRYLQVLDNDSQRPLCILPRPRITRSMQQVNDAISDADDALSTALDLFHETDGPKAPCCSIWERSNVEERRKAIWCLGEYEERQERFEMGKMLLEACECFYR</sequence>
<proteinExistence type="predicted"/>
<evidence type="ECO:0000313" key="1">
    <source>
        <dbReference type="EMBL" id="KAH7324719.1"/>
    </source>
</evidence>
<gene>
    <name evidence="1" type="ORF">B0I35DRAFT_406496</name>
</gene>
<name>A0A8K0SZD9_9HYPO</name>
<organism evidence="1 2">
    <name type="scientific">Stachybotrys elegans</name>
    <dbReference type="NCBI Taxonomy" id="80388"/>
    <lineage>
        <taxon>Eukaryota</taxon>
        <taxon>Fungi</taxon>
        <taxon>Dikarya</taxon>
        <taxon>Ascomycota</taxon>
        <taxon>Pezizomycotina</taxon>
        <taxon>Sordariomycetes</taxon>
        <taxon>Hypocreomycetidae</taxon>
        <taxon>Hypocreales</taxon>
        <taxon>Stachybotryaceae</taxon>
        <taxon>Stachybotrys</taxon>
    </lineage>
</organism>